<dbReference type="PRINTS" id="PR00259">
    <property type="entry name" value="TMFOUR"/>
</dbReference>
<keyword evidence="5 6" id="KW-0472">Membrane</keyword>
<keyword evidence="8" id="KW-1185">Reference proteome</keyword>
<dbReference type="CDD" id="cd03127">
    <property type="entry name" value="tetraspanin_LEL"/>
    <property type="match status" value="1"/>
</dbReference>
<feature type="transmembrane region" description="Helical" evidence="6">
    <location>
        <begin position="102"/>
        <end position="124"/>
    </location>
</feature>
<evidence type="ECO:0000256" key="2">
    <source>
        <dbReference type="ARBA" id="ARBA00006840"/>
    </source>
</evidence>
<dbReference type="EMBL" id="OV170233">
    <property type="protein sequence ID" value="CAH0718813.1"/>
    <property type="molecule type" value="Genomic_DNA"/>
</dbReference>
<comment type="subcellular location">
    <subcellularLocation>
        <location evidence="1 6">Membrane</location>
        <topology evidence="1 6">Multi-pass membrane protein</topology>
    </subcellularLocation>
</comment>
<keyword evidence="4 6" id="KW-1133">Transmembrane helix</keyword>
<proteinExistence type="inferred from homology"/>
<dbReference type="Pfam" id="PF00335">
    <property type="entry name" value="Tetraspanin"/>
    <property type="match status" value="1"/>
</dbReference>
<comment type="similarity">
    <text evidence="2 6">Belongs to the tetraspanin (TM4SF) family.</text>
</comment>
<organism evidence="7 8">
    <name type="scientific">Brenthis ino</name>
    <name type="common">lesser marbled fritillary</name>
    <dbReference type="NCBI Taxonomy" id="405034"/>
    <lineage>
        <taxon>Eukaryota</taxon>
        <taxon>Metazoa</taxon>
        <taxon>Ecdysozoa</taxon>
        <taxon>Arthropoda</taxon>
        <taxon>Hexapoda</taxon>
        <taxon>Insecta</taxon>
        <taxon>Pterygota</taxon>
        <taxon>Neoptera</taxon>
        <taxon>Endopterygota</taxon>
        <taxon>Lepidoptera</taxon>
        <taxon>Glossata</taxon>
        <taxon>Ditrysia</taxon>
        <taxon>Papilionoidea</taxon>
        <taxon>Nymphalidae</taxon>
        <taxon>Heliconiinae</taxon>
        <taxon>Argynnini</taxon>
        <taxon>Brenthis</taxon>
    </lineage>
</organism>
<dbReference type="InterPro" id="IPR018499">
    <property type="entry name" value="Tetraspanin/Peripherin"/>
</dbReference>
<dbReference type="InterPro" id="IPR000301">
    <property type="entry name" value="Tetraspanin_animals"/>
</dbReference>
<dbReference type="Gene3D" id="1.10.1450.10">
    <property type="entry name" value="Tetraspanin"/>
    <property type="match status" value="1"/>
</dbReference>
<evidence type="ECO:0000256" key="3">
    <source>
        <dbReference type="ARBA" id="ARBA00022692"/>
    </source>
</evidence>
<dbReference type="GO" id="GO:0016020">
    <property type="term" value="C:membrane"/>
    <property type="evidence" value="ECO:0007669"/>
    <property type="project" value="UniProtKB-SubCell"/>
</dbReference>
<evidence type="ECO:0000256" key="1">
    <source>
        <dbReference type="ARBA" id="ARBA00004141"/>
    </source>
</evidence>
<accession>A0A8J9VA62</accession>
<dbReference type="OrthoDB" id="9972904at2759"/>
<dbReference type="SUPFAM" id="SSF48652">
    <property type="entry name" value="Tetraspanin"/>
    <property type="match status" value="1"/>
</dbReference>
<sequence length="305" mass="34082">MNAQNTQNMKFTKTETEYNMKSIRFLLLSITTMFIVIAGLMIVLGFSVYSNYHSFAFFDEDAKVGKFFTPSVLTILLGMFMLIVTLFGFFGSLKKSTCMVNLYALILSLMLIVKLVAVIVAFTLDGETLKNYIYIPISEYASDPEIEMEIDRLQVSLNCCGSNSYLDYAGMDFSANHSTVVVTTTVDVGRIELVVPATCCVVRGDEFCTTMRANSCKNALINLFVQNASVIGVLGVSVMFIQLLGIIFALLLARVIRKYKSEKGLIAWNIKEQMIITRQHEEKGGKECKDQDDGIYIPHHECTTA</sequence>
<dbReference type="InterPro" id="IPR008952">
    <property type="entry name" value="Tetraspanin_EC2_sf"/>
</dbReference>
<dbReference type="Proteomes" id="UP000838878">
    <property type="component" value="Chromosome 13"/>
</dbReference>
<reference evidence="7" key="1">
    <citation type="submission" date="2021-12" db="EMBL/GenBank/DDBJ databases">
        <authorList>
            <person name="Martin H S."/>
        </authorList>
    </citation>
    <scope>NUCLEOTIDE SEQUENCE</scope>
</reference>
<feature type="transmembrane region" description="Helical" evidence="6">
    <location>
        <begin position="25"/>
        <end position="47"/>
    </location>
</feature>
<evidence type="ECO:0000256" key="4">
    <source>
        <dbReference type="ARBA" id="ARBA00022989"/>
    </source>
</evidence>
<gene>
    <name evidence="7" type="ORF">BINO364_LOCUS5233</name>
</gene>
<name>A0A8J9VA62_9NEOP</name>
<protein>
    <recommendedName>
        <fullName evidence="6">Tetraspanin</fullName>
    </recommendedName>
</protein>
<evidence type="ECO:0000313" key="7">
    <source>
        <dbReference type="EMBL" id="CAH0718813.1"/>
    </source>
</evidence>
<feature type="transmembrane region" description="Helical" evidence="6">
    <location>
        <begin position="67"/>
        <end position="90"/>
    </location>
</feature>
<keyword evidence="3 6" id="KW-0812">Transmembrane</keyword>
<dbReference type="PIRSF" id="PIRSF002419">
    <property type="entry name" value="Tetraspanin"/>
    <property type="match status" value="1"/>
</dbReference>
<feature type="non-terminal residue" evidence="7">
    <location>
        <position position="305"/>
    </location>
</feature>
<dbReference type="AlphaFoldDB" id="A0A8J9VA62"/>
<dbReference type="PANTHER" id="PTHR19282">
    <property type="entry name" value="TETRASPANIN"/>
    <property type="match status" value="1"/>
</dbReference>
<evidence type="ECO:0000313" key="8">
    <source>
        <dbReference type="Proteomes" id="UP000838878"/>
    </source>
</evidence>
<evidence type="ECO:0000256" key="5">
    <source>
        <dbReference type="ARBA" id="ARBA00023136"/>
    </source>
</evidence>
<feature type="transmembrane region" description="Helical" evidence="6">
    <location>
        <begin position="230"/>
        <end position="253"/>
    </location>
</feature>
<evidence type="ECO:0000256" key="6">
    <source>
        <dbReference type="RuleBase" id="RU361218"/>
    </source>
</evidence>